<reference evidence="4 5" key="1">
    <citation type="journal article" date="2020" name="ISME J.">
        <title>Comparative genomics reveals insights into cyanobacterial evolution and habitat adaptation.</title>
        <authorList>
            <person name="Chen M.Y."/>
            <person name="Teng W.K."/>
            <person name="Zhao L."/>
            <person name="Hu C.X."/>
            <person name="Zhou Y.K."/>
            <person name="Han B.P."/>
            <person name="Song L.R."/>
            <person name="Shu W.S."/>
        </authorList>
    </citation>
    <scope>NUCLEOTIDE SEQUENCE [LARGE SCALE GENOMIC DNA]</scope>
    <source>
        <strain evidence="4 5">FACHB-196</strain>
    </source>
</reference>
<comment type="caution">
    <text evidence="4">The sequence shown here is derived from an EMBL/GenBank/DDBJ whole genome shotgun (WGS) entry which is preliminary data.</text>
</comment>
<dbReference type="InterPro" id="IPR024983">
    <property type="entry name" value="CHAT_dom"/>
</dbReference>
<feature type="chain" id="PRO_5046814945" evidence="2">
    <location>
        <begin position="27"/>
        <end position="518"/>
    </location>
</feature>
<keyword evidence="2" id="KW-0732">Signal</keyword>
<keyword evidence="5" id="KW-1185">Reference proteome</keyword>
<protein>
    <submittedName>
        <fullName evidence="4">CHAT domain-containing protein</fullName>
    </submittedName>
</protein>
<dbReference type="Proteomes" id="UP000640531">
    <property type="component" value="Unassembled WGS sequence"/>
</dbReference>
<feature type="domain" description="CHAT" evidence="3">
    <location>
        <begin position="217"/>
        <end position="516"/>
    </location>
</feature>
<dbReference type="RefSeq" id="WP_190712724.1">
    <property type="nucleotide sequence ID" value="NZ_JACJST010000004.1"/>
</dbReference>
<dbReference type="Pfam" id="PF12770">
    <property type="entry name" value="CHAT"/>
    <property type="match status" value="1"/>
</dbReference>
<evidence type="ECO:0000259" key="3">
    <source>
        <dbReference type="Pfam" id="PF12770"/>
    </source>
</evidence>
<organism evidence="4 5">
    <name type="scientific">Anabaena lutea FACHB-196</name>
    <dbReference type="NCBI Taxonomy" id="2692881"/>
    <lineage>
        <taxon>Bacteria</taxon>
        <taxon>Bacillati</taxon>
        <taxon>Cyanobacteriota</taxon>
        <taxon>Cyanophyceae</taxon>
        <taxon>Nostocales</taxon>
        <taxon>Nostocaceae</taxon>
        <taxon>Anabaena</taxon>
    </lineage>
</organism>
<feature type="region of interest" description="Disordered" evidence="1">
    <location>
        <begin position="30"/>
        <end position="67"/>
    </location>
</feature>
<feature type="signal peptide" evidence="2">
    <location>
        <begin position="1"/>
        <end position="26"/>
    </location>
</feature>
<accession>A0ABR8FDC6</accession>
<dbReference type="EMBL" id="JACJST010000004">
    <property type="protein sequence ID" value="MBD2567623.1"/>
    <property type="molecule type" value="Genomic_DNA"/>
</dbReference>
<sequence length="518" mass="57959">MKFNRLFLSIFLSVILILSFLKSVQAQSENQSDITNPDPQEVVNPGNQSDITNPDPQEVVNPNNDNKDTGVIVVDRNEFDRAFSAATPAEAVTQLEELQAFQFGAYLGTDFFGDITSAEGIANNLAILTKKTNRKAAVIYVTALKDKLSLILIPPIEDQKNISSNYKSLQVTTPIPVYQPQILRKDIQEAKNSNIQKVAKEFRAKITNNRRNDYFTSAQQLYNWIIEPLEPALKANKINTLIFSLDSGLRTIPIAALHDGKEFLIEKYSIGIIPSFSLTDTRYVPIVNSDILAMGISQSTEGQEPLPSVPIEIDAISKQIWQSQAQVFLNEASTLNNLKAFSNKQNYGIIHLATHGDFKPGKINNSYIQLWNEKINLQQLRKLSQELQWSKNPKVEMLVLSACRTALGSQEVELGFSGLAVQAGVKSVLGSLWYVSDQGSLALMTKFYEQLKMTSLRSESLRQAQLAMLKGEVRIADEQLYLSPEKRISLPPELSNLGKIDLSHPYFWSAFTMIGNWN</sequence>
<name>A0ABR8FDC6_9NOST</name>
<evidence type="ECO:0000313" key="4">
    <source>
        <dbReference type="EMBL" id="MBD2567623.1"/>
    </source>
</evidence>
<gene>
    <name evidence="4" type="ORF">H6G59_06820</name>
</gene>
<evidence type="ECO:0000256" key="1">
    <source>
        <dbReference type="SAM" id="MobiDB-lite"/>
    </source>
</evidence>
<feature type="compositionally biased region" description="Polar residues" evidence="1">
    <location>
        <begin position="45"/>
        <end position="64"/>
    </location>
</feature>
<evidence type="ECO:0000256" key="2">
    <source>
        <dbReference type="SAM" id="SignalP"/>
    </source>
</evidence>
<evidence type="ECO:0000313" key="5">
    <source>
        <dbReference type="Proteomes" id="UP000640531"/>
    </source>
</evidence>
<proteinExistence type="predicted"/>